<dbReference type="PANTHER" id="PTHR10502">
    <property type="entry name" value="ANNEXIN"/>
    <property type="match status" value="1"/>
</dbReference>
<keyword evidence="3 7" id="KW-0677">Repeat</keyword>
<dbReference type="SMART" id="SM00335">
    <property type="entry name" value="ANX"/>
    <property type="match status" value="4"/>
</dbReference>
<comment type="domain">
    <text evidence="7">A pair of annexin repeats may form one binding site for calcium and phospholipid.</text>
</comment>
<dbReference type="EMBL" id="LIHL02000006">
    <property type="protein sequence ID" value="KAF5469245.1"/>
    <property type="molecule type" value="Genomic_DNA"/>
</dbReference>
<dbReference type="GO" id="GO:0005509">
    <property type="term" value="F:calcium ion binding"/>
    <property type="evidence" value="ECO:0007669"/>
    <property type="project" value="InterPro"/>
</dbReference>
<dbReference type="PROSITE" id="PS51897">
    <property type="entry name" value="ANNEXIN_2"/>
    <property type="match status" value="4"/>
</dbReference>
<reference evidence="8" key="1">
    <citation type="submission" date="2015-10" db="EMBL/GenBank/DDBJ databases">
        <authorList>
            <person name="Martinez-Garcia P.J."/>
            <person name="Crepeau M.W."/>
            <person name="Puiu D."/>
            <person name="Gonzalez-Ibeas D."/>
            <person name="Whalen J."/>
            <person name="Stevens K."/>
            <person name="Paul R."/>
            <person name="Butterfield T."/>
            <person name="Britton M."/>
            <person name="Reagan R."/>
            <person name="Chakraborty S."/>
            <person name="Walawage S.L."/>
            <person name="Vasquez-Gross H.A."/>
            <person name="Cardeno C."/>
            <person name="Famula R."/>
            <person name="Pratt K."/>
            <person name="Kuruganti S."/>
            <person name="Aradhya M.K."/>
            <person name="Leslie C.A."/>
            <person name="Dandekar A.M."/>
            <person name="Salzberg S.L."/>
            <person name="Wegrzyn J.L."/>
            <person name="Langley C.H."/>
            <person name="Neale D.B."/>
        </authorList>
    </citation>
    <scope>NUCLEOTIDE SEQUENCE</scope>
    <source>
        <tissue evidence="8">Leaves</tissue>
    </source>
</reference>
<dbReference type="AlphaFoldDB" id="A0A833XR80"/>
<evidence type="ECO:0000256" key="1">
    <source>
        <dbReference type="ARBA" id="ARBA00007831"/>
    </source>
</evidence>
<reference evidence="8" key="2">
    <citation type="submission" date="2020-03" db="EMBL/GenBank/DDBJ databases">
        <title>Walnut 2.0.</title>
        <authorList>
            <person name="Marrano A."/>
            <person name="Britton M."/>
            <person name="Zimin A.V."/>
            <person name="Zaini P.A."/>
            <person name="Workman R."/>
            <person name="Puiu D."/>
            <person name="Bianco L."/>
            <person name="Allen B.J."/>
            <person name="Troggio M."/>
            <person name="Leslie C.A."/>
            <person name="Timp W."/>
            <person name="Dendekar A."/>
            <person name="Salzberg S.L."/>
            <person name="Neale D.B."/>
        </authorList>
    </citation>
    <scope>NUCLEOTIDE SEQUENCE</scope>
    <source>
        <tissue evidence="8">Leaves</tissue>
    </source>
</reference>
<dbReference type="FunFam" id="1.10.220.10:FF:000008">
    <property type="entry name" value="Annexin"/>
    <property type="match status" value="1"/>
</dbReference>
<evidence type="ECO:0000256" key="2">
    <source>
        <dbReference type="ARBA" id="ARBA00022723"/>
    </source>
</evidence>
<gene>
    <name evidence="8" type="ORF">F2P56_013333</name>
</gene>
<dbReference type="Gene3D" id="1.10.220.10">
    <property type="entry name" value="Annexin"/>
    <property type="match status" value="4"/>
</dbReference>
<evidence type="ECO:0000313" key="8">
    <source>
        <dbReference type="EMBL" id="KAF5469245.1"/>
    </source>
</evidence>
<dbReference type="Pfam" id="PF00191">
    <property type="entry name" value="Annexin"/>
    <property type="match status" value="4"/>
</dbReference>
<evidence type="ECO:0000256" key="6">
    <source>
        <dbReference type="ARBA" id="ARBA00023302"/>
    </source>
</evidence>
<protein>
    <recommendedName>
        <fullName evidence="7">Annexin</fullName>
    </recommendedName>
</protein>
<evidence type="ECO:0000256" key="4">
    <source>
        <dbReference type="ARBA" id="ARBA00022837"/>
    </source>
</evidence>
<name>A0A833XR80_JUGRE</name>
<evidence type="ECO:0000313" key="9">
    <source>
        <dbReference type="Proteomes" id="UP000619265"/>
    </source>
</evidence>
<proteinExistence type="inferred from homology"/>
<evidence type="ECO:0000256" key="5">
    <source>
        <dbReference type="ARBA" id="ARBA00023216"/>
    </source>
</evidence>
<keyword evidence="5 7" id="KW-0041">Annexin</keyword>
<comment type="similarity">
    <text evidence="1 7">Belongs to the annexin family.</text>
</comment>
<comment type="caution">
    <text evidence="8">The sequence shown here is derived from an EMBL/GenBank/DDBJ whole genome shotgun (WGS) entry which is preliminary data.</text>
</comment>
<keyword evidence="6 7" id="KW-0111">Calcium/phospholipid-binding</keyword>
<sequence>SFCRSVFKLPALFSLSFSFHYKIKPTRQEDRFRDFGTEKMSTLILSPVATSPRDDAIALYRAFKGFGCDTAAVVNILAHRDATQRALIQQEYRTMYSDDLFKRLSKELTGKLETAVLLWMHDPAGRDALIVWQALRVETKNLEAATEVICSRTPSQIQHVKQIYHSKFGVPLEHDIEICASGDHKKLLLAYVRTLRYEGLEVDREITQKDAKALYKAGEKKLGTDEKTFIRMFSERSRAQLAAISSAYHDMYGSSLKKAVKGETSGLFEYALLTILRCSENPAKYFAKVLRKSMKGLGTNDTTLVRVIVTRTEIDMQYIKVEYLKKYKKTLNDAVHSETSGHYRTFLLSLLGPNH</sequence>
<dbReference type="Proteomes" id="UP000619265">
    <property type="component" value="Unassembled WGS sequence"/>
</dbReference>
<dbReference type="PANTHER" id="PTHR10502:SF102">
    <property type="entry name" value="ANNEXIN B11"/>
    <property type="match status" value="1"/>
</dbReference>
<dbReference type="GO" id="GO:0006950">
    <property type="term" value="P:response to stress"/>
    <property type="evidence" value="ECO:0007669"/>
    <property type="project" value="UniProtKB-ARBA"/>
</dbReference>
<keyword evidence="4 7" id="KW-0106">Calcium</keyword>
<dbReference type="FunFam" id="1.10.220.10:FF:000001">
    <property type="entry name" value="Annexin"/>
    <property type="match status" value="1"/>
</dbReference>
<feature type="non-terminal residue" evidence="8">
    <location>
        <position position="355"/>
    </location>
</feature>
<dbReference type="SUPFAM" id="SSF47874">
    <property type="entry name" value="Annexin"/>
    <property type="match status" value="1"/>
</dbReference>
<dbReference type="InterPro" id="IPR018252">
    <property type="entry name" value="Annexin_repeat_CS"/>
</dbReference>
<dbReference type="Gramene" id="Jr06_16490_p1">
    <property type="protein sequence ID" value="cds.Jr06_16490_p1"/>
    <property type="gene ID" value="Jr06_16490"/>
</dbReference>
<dbReference type="InterPro" id="IPR001464">
    <property type="entry name" value="Annexin"/>
</dbReference>
<dbReference type="InterPro" id="IPR037104">
    <property type="entry name" value="Annexin_sf"/>
</dbReference>
<dbReference type="FunFam" id="1.10.220.10:FF:000002">
    <property type="entry name" value="Annexin"/>
    <property type="match status" value="1"/>
</dbReference>
<evidence type="ECO:0000256" key="7">
    <source>
        <dbReference type="RuleBase" id="RU003540"/>
    </source>
</evidence>
<organism evidence="8 9">
    <name type="scientific">Juglans regia</name>
    <name type="common">English walnut</name>
    <dbReference type="NCBI Taxonomy" id="51240"/>
    <lineage>
        <taxon>Eukaryota</taxon>
        <taxon>Viridiplantae</taxon>
        <taxon>Streptophyta</taxon>
        <taxon>Embryophyta</taxon>
        <taxon>Tracheophyta</taxon>
        <taxon>Spermatophyta</taxon>
        <taxon>Magnoliopsida</taxon>
        <taxon>eudicotyledons</taxon>
        <taxon>Gunneridae</taxon>
        <taxon>Pentapetalae</taxon>
        <taxon>rosids</taxon>
        <taxon>fabids</taxon>
        <taxon>Fagales</taxon>
        <taxon>Juglandaceae</taxon>
        <taxon>Juglans</taxon>
    </lineage>
</organism>
<dbReference type="PRINTS" id="PR00196">
    <property type="entry name" value="ANNEXIN"/>
</dbReference>
<keyword evidence="2" id="KW-0479">Metal-binding</keyword>
<dbReference type="PROSITE" id="PS00223">
    <property type="entry name" value="ANNEXIN_1"/>
    <property type="match status" value="1"/>
</dbReference>
<dbReference type="InterPro" id="IPR018502">
    <property type="entry name" value="Annexin_repeat"/>
</dbReference>
<accession>A0A833XR80</accession>
<evidence type="ECO:0000256" key="3">
    <source>
        <dbReference type="ARBA" id="ARBA00022737"/>
    </source>
</evidence>
<dbReference type="GO" id="GO:0005544">
    <property type="term" value="F:calcium-dependent phospholipid binding"/>
    <property type="evidence" value="ECO:0007669"/>
    <property type="project" value="UniProtKB-KW"/>
</dbReference>